<protein>
    <submittedName>
        <fullName evidence="2">Transmembrane protein</fullName>
    </submittedName>
</protein>
<keyword evidence="1" id="KW-1133">Transmembrane helix</keyword>
<proteinExistence type="predicted"/>
<dbReference type="InterPro" id="IPR018688">
    <property type="entry name" value="PpoB2-like"/>
</dbReference>
<feature type="transmembrane region" description="Helical" evidence="1">
    <location>
        <begin position="235"/>
        <end position="254"/>
    </location>
</feature>
<keyword evidence="3" id="KW-1185">Reference proteome</keyword>
<feature type="transmembrane region" description="Helical" evidence="1">
    <location>
        <begin position="194"/>
        <end position="223"/>
    </location>
</feature>
<feature type="transmembrane region" description="Helical" evidence="1">
    <location>
        <begin position="137"/>
        <end position="155"/>
    </location>
</feature>
<organism evidence="2 3">
    <name type="scientific">Marinobacter nitratireducens</name>
    <dbReference type="NCBI Taxonomy" id="1137280"/>
    <lineage>
        <taxon>Bacteria</taxon>
        <taxon>Pseudomonadati</taxon>
        <taxon>Pseudomonadota</taxon>
        <taxon>Gammaproteobacteria</taxon>
        <taxon>Pseudomonadales</taxon>
        <taxon>Marinobacteraceae</taxon>
        <taxon>Marinobacter</taxon>
    </lineage>
</organism>
<dbReference type="STRING" id="1137280.D777_00175"/>
<dbReference type="PATRIC" id="fig|1137280.3.peg.171"/>
<dbReference type="Proteomes" id="UP000035057">
    <property type="component" value="Unassembled WGS sequence"/>
</dbReference>
<accession>A0A072N7F2</accession>
<evidence type="ECO:0000256" key="1">
    <source>
        <dbReference type="SAM" id="Phobius"/>
    </source>
</evidence>
<dbReference type="AlphaFoldDB" id="A0A072N7F2"/>
<keyword evidence="1" id="KW-0472">Membrane</keyword>
<evidence type="ECO:0000313" key="2">
    <source>
        <dbReference type="EMBL" id="KEF33167.1"/>
    </source>
</evidence>
<gene>
    <name evidence="2" type="ORF">D777_00175</name>
</gene>
<sequence length="255" mass="27632">MTSKVLSRWVSSGAMAVVLGLVTITVLSWLYLVGMAGDMASMSVTDIMSLRHWTPGYFTMMLAMWVIMMVAMMTPSAAPMVLLYRQVAHKNRLADGRWGTLLFTGGYLLVWAAFSLVATLLQWWLEEAAILSPMMVSQNHLFSGSVLVAAGIYQFSPLKQSCLRHCRGPLLFITRYWQPGPSGALAMGVRHGTYCVGCCAALMALLFVGGVMDLTVIAGIAVVVLLEKLFPVGEWMSKAVGVLAVILGVALIVAH</sequence>
<comment type="caution">
    <text evidence="2">The sequence shown here is derived from an EMBL/GenBank/DDBJ whole genome shotgun (WGS) entry which is preliminary data.</text>
</comment>
<evidence type="ECO:0000313" key="3">
    <source>
        <dbReference type="Proteomes" id="UP000035057"/>
    </source>
</evidence>
<dbReference type="EMBL" id="ANIE01000001">
    <property type="protein sequence ID" value="KEF33167.1"/>
    <property type="molecule type" value="Genomic_DNA"/>
</dbReference>
<name>A0A072N7F2_9GAMM</name>
<feature type="transmembrane region" description="Helical" evidence="1">
    <location>
        <begin position="12"/>
        <end position="37"/>
    </location>
</feature>
<keyword evidence="1 2" id="KW-0812">Transmembrane</keyword>
<feature type="transmembrane region" description="Helical" evidence="1">
    <location>
        <begin position="57"/>
        <end position="84"/>
    </location>
</feature>
<feature type="transmembrane region" description="Helical" evidence="1">
    <location>
        <begin position="105"/>
        <end position="125"/>
    </location>
</feature>
<reference evidence="2 3" key="1">
    <citation type="submission" date="2012-12" db="EMBL/GenBank/DDBJ databases">
        <title>Genome assembly of Marinobacter sp. AK21.</title>
        <authorList>
            <person name="Khatri I."/>
            <person name="Kumar R."/>
            <person name="Vaidya B."/>
            <person name="Subramanian S."/>
            <person name="Pinnaka A."/>
        </authorList>
    </citation>
    <scope>NUCLEOTIDE SEQUENCE [LARGE SCALE GENOMIC DNA]</scope>
    <source>
        <strain evidence="2 3">AK21</strain>
    </source>
</reference>
<dbReference type="RefSeq" id="WP_036127707.1">
    <property type="nucleotide sequence ID" value="NZ_ANIE01000001.1"/>
</dbReference>
<dbReference type="Pfam" id="PF09948">
    <property type="entry name" value="PpoB2"/>
    <property type="match status" value="1"/>
</dbReference>